<organism evidence="4 5">
    <name type="scientific">Rhizosaccharibacter radicis</name>
    <dbReference type="NCBI Taxonomy" id="2782605"/>
    <lineage>
        <taxon>Bacteria</taxon>
        <taxon>Pseudomonadati</taxon>
        <taxon>Pseudomonadota</taxon>
        <taxon>Alphaproteobacteria</taxon>
        <taxon>Acetobacterales</taxon>
        <taxon>Acetobacteraceae</taxon>
        <taxon>Rhizosaccharibacter</taxon>
    </lineage>
</organism>
<sequence>MTTRDQARLRVESLRRRQVGPVSFALTSGECLAITGASGAGKSVILRMIADLDPHEGEAWLDNRPRAAMPPPVWRRRVVHVPAESGWWLDTVREHFDRFPDADAAALGLPADIGTRAIASCSTGERQRLALVRAIAVAPLVLLLDEPTAALDAATAARVEELLRTQLAAGTTLVLVSHDAEQASRLGTRHARVHDGRFEWGAEPPV</sequence>
<name>A0ABT1VTQ7_9PROT</name>
<dbReference type="GO" id="GO:0005524">
    <property type="term" value="F:ATP binding"/>
    <property type="evidence" value="ECO:0007669"/>
    <property type="project" value="UniProtKB-KW"/>
</dbReference>
<proteinExistence type="predicted"/>
<keyword evidence="1" id="KW-0547">Nucleotide-binding</keyword>
<feature type="domain" description="ABC transporter" evidence="3">
    <location>
        <begin position="1"/>
        <end position="206"/>
    </location>
</feature>
<evidence type="ECO:0000313" key="5">
    <source>
        <dbReference type="Proteomes" id="UP001524547"/>
    </source>
</evidence>
<protein>
    <submittedName>
        <fullName evidence="4">ABC transporter ATP-binding protein</fullName>
    </submittedName>
</protein>
<dbReference type="Proteomes" id="UP001524547">
    <property type="component" value="Unassembled WGS sequence"/>
</dbReference>
<dbReference type="PANTHER" id="PTHR43119">
    <property type="entry name" value="ABC TRANSPORT PROTEIN ATP-BINDING COMPONENT-RELATED"/>
    <property type="match status" value="1"/>
</dbReference>
<dbReference type="PANTHER" id="PTHR43119:SF1">
    <property type="entry name" value="ABC TRANSPORTER DOMAIN-CONTAINING PROTEIN"/>
    <property type="match status" value="1"/>
</dbReference>
<reference evidence="4 5" key="1">
    <citation type="submission" date="2022-06" db="EMBL/GenBank/DDBJ databases">
        <title>Rhizosaccharibacter gen. nov. sp. nov. KSS12, endophytic bacteria isolated from sugarcane.</title>
        <authorList>
            <person name="Pitiwittayakul N."/>
        </authorList>
    </citation>
    <scope>NUCLEOTIDE SEQUENCE [LARGE SCALE GENOMIC DNA]</scope>
    <source>
        <strain evidence="4 5">KSS12</strain>
    </source>
</reference>
<gene>
    <name evidence="4" type="ORF">NFI88_01780</name>
</gene>
<dbReference type="Gene3D" id="3.40.50.300">
    <property type="entry name" value="P-loop containing nucleotide triphosphate hydrolases"/>
    <property type="match status" value="1"/>
</dbReference>
<keyword evidence="5" id="KW-1185">Reference proteome</keyword>
<evidence type="ECO:0000259" key="3">
    <source>
        <dbReference type="PROSITE" id="PS50893"/>
    </source>
</evidence>
<dbReference type="SUPFAM" id="SSF52540">
    <property type="entry name" value="P-loop containing nucleoside triphosphate hydrolases"/>
    <property type="match status" value="1"/>
</dbReference>
<dbReference type="InterPro" id="IPR027417">
    <property type="entry name" value="P-loop_NTPase"/>
</dbReference>
<dbReference type="PROSITE" id="PS50893">
    <property type="entry name" value="ABC_TRANSPORTER_2"/>
    <property type="match status" value="1"/>
</dbReference>
<evidence type="ECO:0000313" key="4">
    <source>
        <dbReference type="EMBL" id="MCQ8239570.1"/>
    </source>
</evidence>
<dbReference type="CDD" id="cd00267">
    <property type="entry name" value="ABC_ATPase"/>
    <property type="match status" value="1"/>
</dbReference>
<dbReference type="InterPro" id="IPR003593">
    <property type="entry name" value="AAA+_ATPase"/>
</dbReference>
<evidence type="ECO:0000256" key="2">
    <source>
        <dbReference type="ARBA" id="ARBA00022840"/>
    </source>
</evidence>
<dbReference type="InterPro" id="IPR003439">
    <property type="entry name" value="ABC_transporter-like_ATP-bd"/>
</dbReference>
<evidence type="ECO:0000256" key="1">
    <source>
        <dbReference type="ARBA" id="ARBA00022741"/>
    </source>
</evidence>
<accession>A0ABT1VTQ7</accession>
<dbReference type="Pfam" id="PF00005">
    <property type="entry name" value="ABC_tran"/>
    <property type="match status" value="1"/>
</dbReference>
<keyword evidence="2 4" id="KW-0067">ATP-binding</keyword>
<dbReference type="RefSeq" id="WP_422918305.1">
    <property type="nucleotide sequence ID" value="NZ_JAMZEJ010000001.1"/>
</dbReference>
<dbReference type="SMART" id="SM00382">
    <property type="entry name" value="AAA"/>
    <property type="match status" value="1"/>
</dbReference>
<comment type="caution">
    <text evidence="4">The sequence shown here is derived from an EMBL/GenBank/DDBJ whole genome shotgun (WGS) entry which is preliminary data.</text>
</comment>
<dbReference type="EMBL" id="JAMZEJ010000001">
    <property type="protein sequence ID" value="MCQ8239570.1"/>
    <property type="molecule type" value="Genomic_DNA"/>
</dbReference>